<evidence type="ECO:0000256" key="3">
    <source>
        <dbReference type="ARBA" id="ARBA00020776"/>
    </source>
</evidence>
<accession>A0ABS3F7F7</accession>
<evidence type="ECO:0000256" key="2">
    <source>
        <dbReference type="ARBA" id="ARBA00008959"/>
    </source>
</evidence>
<dbReference type="InterPro" id="IPR027417">
    <property type="entry name" value="P-loop_NTPase"/>
</dbReference>
<keyword evidence="4" id="KW-0547">Nucleotide-binding</keyword>
<keyword evidence="9" id="KW-1185">Reference proteome</keyword>
<dbReference type="EMBL" id="JAFLNC010000004">
    <property type="protein sequence ID" value="MBO0334299.1"/>
    <property type="molecule type" value="Genomic_DNA"/>
</dbReference>
<dbReference type="InterPro" id="IPR008921">
    <property type="entry name" value="DNA_pol3_clamp-load_cplx_C"/>
</dbReference>
<comment type="caution">
    <text evidence="8">The sequence shown here is derived from an EMBL/GenBank/DDBJ whole genome shotgun (WGS) entry which is preliminary data.</text>
</comment>
<dbReference type="InterPro" id="IPR021886">
    <property type="entry name" value="MgsA_C"/>
</dbReference>
<dbReference type="Gene3D" id="1.20.272.10">
    <property type="match status" value="1"/>
</dbReference>
<sequence length="438" mass="49138">MTSLFDTGLPEASPDRPLADRLRPSRLDEVVGQDHLLKKDAPLKRMLDGGWLASIIFWGPPGSGKTTIARLLAKEVNMHFEQISAVFSGVADLRKAFDAAKMRRQDGKRTLLFVDEIHRFNRSQQDGFLPFVEDGTITLIGATTENPSFELNGALLSRCQVLVLNRHDEASLRVLMDRAEELEERPVPLDDAAKTALVQLADGDGRFFLNMVEAVFHSGEEMLDPDALSQVISKRAPAYDKDRDGHYNLISALHKSLRGSDVDAALYWFSRMMDGGEDPFYIARRLVRFAVEDIGMADPNALVQANAAKEAYQFLGSPEGDLAIAQSVIYLATAPKSNAAYRAFKQSKQAARKHGSHMPPKHILNAPTGMMKDMGYGKDYAYDHDAEDGFSGQSYFPDEMKREQYYSPVERGFERDIKKRLEYWARLRAERRGGKTDK</sequence>
<comment type="similarity">
    <text evidence="2">Belongs to the AAA ATPase family. RarA/MGS1/WRNIP1 subfamily.</text>
</comment>
<dbReference type="SUPFAM" id="SSF48019">
    <property type="entry name" value="post-AAA+ oligomerization domain-like"/>
    <property type="match status" value="1"/>
</dbReference>
<dbReference type="CDD" id="cd18139">
    <property type="entry name" value="HLD_clamp_RarA"/>
    <property type="match status" value="1"/>
</dbReference>
<evidence type="ECO:0000256" key="4">
    <source>
        <dbReference type="ARBA" id="ARBA00022741"/>
    </source>
</evidence>
<dbReference type="Gene3D" id="1.10.3710.10">
    <property type="entry name" value="DNA polymerase III clamp loader subunits, C-terminal domain"/>
    <property type="match status" value="1"/>
</dbReference>
<dbReference type="InterPro" id="IPR003959">
    <property type="entry name" value="ATPase_AAA_core"/>
</dbReference>
<dbReference type="Pfam" id="PF12002">
    <property type="entry name" value="MgsA_C"/>
    <property type="match status" value="1"/>
</dbReference>
<evidence type="ECO:0000313" key="8">
    <source>
        <dbReference type="EMBL" id="MBO0334299.1"/>
    </source>
</evidence>
<organism evidence="8 9">
    <name type="scientific">Sneathiella sedimenti</name>
    <dbReference type="NCBI Taxonomy" id="2816034"/>
    <lineage>
        <taxon>Bacteria</taxon>
        <taxon>Pseudomonadati</taxon>
        <taxon>Pseudomonadota</taxon>
        <taxon>Alphaproteobacteria</taxon>
        <taxon>Sneathiellales</taxon>
        <taxon>Sneathiellaceae</taxon>
        <taxon>Sneathiella</taxon>
    </lineage>
</organism>
<dbReference type="SUPFAM" id="SSF52540">
    <property type="entry name" value="P-loop containing nucleoside triphosphate hydrolases"/>
    <property type="match status" value="1"/>
</dbReference>
<feature type="domain" description="AAA+ ATPase" evidence="7">
    <location>
        <begin position="51"/>
        <end position="167"/>
    </location>
</feature>
<dbReference type="Proteomes" id="UP000664761">
    <property type="component" value="Unassembled WGS sequence"/>
</dbReference>
<protein>
    <recommendedName>
        <fullName evidence="3">Replication-associated recombination protein A</fullName>
    </recommendedName>
</protein>
<dbReference type="SMART" id="SM00382">
    <property type="entry name" value="AAA"/>
    <property type="match status" value="1"/>
</dbReference>
<proteinExistence type="inferred from homology"/>
<feature type="region of interest" description="Disordered" evidence="6">
    <location>
        <begin position="1"/>
        <end position="20"/>
    </location>
</feature>
<evidence type="ECO:0000256" key="1">
    <source>
        <dbReference type="ARBA" id="ARBA00002393"/>
    </source>
</evidence>
<dbReference type="Gene3D" id="3.40.50.300">
    <property type="entry name" value="P-loop containing nucleotide triphosphate hydrolases"/>
    <property type="match status" value="1"/>
</dbReference>
<keyword evidence="5" id="KW-0067">ATP-binding</keyword>
<dbReference type="InterPro" id="IPR032423">
    <property type="entry name" value="AAA_assoc_2"/>
</dbReference>
<gene>
    <name evidence="8" type="ORF">J0X12_11775</name>
</gene>
<evidence type="ECO:0000313" key="9">
    <source>
        <dbReference type="Proteomes" id="UP000664761"/>
    </source>
</evidence>
<evidence type="ECO:0000256" key="6">
    <source>
        <dbReference type="SAM" id="MobiDB-lite"/>
    </source>
</evidence>
<dbReference type="PANTHER" id="PTHR13779:SF7">
    <property type="entry name" value="ATPASE WRNIP1"/>
    <property type="match status" value="1"/>
</dbReference>
<dbReference type="Pfam" id="PF16193">
    <property type="entry name" value="AAA_assoc_2"/>
    <property type="match status" value="1"/>
</dbReference>
<dbReference type="Pfam" id="PF00004">
    <property type="entry name" value="AAA"/>
    <property type="match status" value="1"/>
</dbReference>
<reference evidence="8 9" key="1">
    <citation type="submission" date="2021-03" db="EMBL/GenBank/DDBJ databases">
        <title>Sneathiella sp. CAU 1612 isolated from Kang Won-do.</title>
        <authorList>
            <person name="Kim W."/>
        </authorList>
    </citation>
    <scope>NUCLEOTIDE SEQUENCE [LARGE SCALE GENOMIC DNA]</scope>
    <source>
        <strain evidence="8 9">CAU 1612</strain>
    </source>
</reference>
<comment type="function">
    <text evidence="1">DNA-dependent ATPase that plays important roles in cellular responses to stalled DNA replication processes.</text>
</comment>
<evidence type="ECO:0000259" key="7">
    <source>
        <dbReference type="SMART" id="SM00382"/>
    </source>
</evidence>
<dbReference type="Gene3D" id="1.10.8.60">
    <property type="match status" value="1"/>
</dbReference>
<dbReference type="InterPro" id="IPR051314">
    <property type="entry name" value="AAA_ATPase_RarA/MGS1/WRNIP1"/>
</dbReference>
<dbReference type="RefSeq" id="WP_207045965.1">
    <property type="nucleotide sequence ID" value="NZ_JAFLNC010000004.1"/>
</dbReference>
<name>A0ABS3F7F7_9PROT</name>
<dbReference type="InterPro" id="IPR003593">
    <property type="entry name" value="AAA+_ATPase"/>
</dbReference>
<dbReference type="CDD" id="cd00009">
    <property type="entry name" value="AAA"/>
    <property type="match status" value="1"/>
</dbReference>
<dbReference type="PANTHER" id="PTHR13779">
    <property type="entry name" value="WERNER HELICASE-INTERACTING PROTEIN 1 FAMILY MEMBER"/>
    <property type="match status" value="1"/>
</dbReference>
<evidence type="ECO:0000256" key="5">
    <source>
        <dbReference type="ARBA" id="ARBA00022840"/>
    </source>
</evidence>